<dbReference type="Gene3D" id="1.20.1050.10">
    <property type="match status" value="1"/>
</dbReference>
<dbReference type="SUPFAM" id="SSF47616">
    <property type="entry name" value="GST C-terminal domain-like"/>
    <property type="match status" value="1"/>
</dbReference>
<dbReference type="PANTHER" id="PTHR43968">
    <property type="match status" value="1"/>
</dbReference>
<feature type="non-terminal residue" evidence="1">
    <location>
        <position position="1"/>
    </location>
</feature>
<dbReference type="Proteomes" id="UP000626109">
    <property type="component" value="Unassembled WGS sequence"/>
</dbReference>
<gene>
    <name evidence="1" type="ORF">PGLA2088_LOCUS48983</name>
</gene>
<evidence type="ECO:0000313" key="2">
    <source>
        <dbReference type="Proteomes" id="UP000626109"/>
    </source>
</evidence>
<dbReference type="InterPro" id="IPR036282">
    <property type="entry name" value="Glutathione-S-Trfase_C_sf"/>
</dbReference>
<evidence type="ECO:0000313" key="1">
    <source>
        <dbReference type="EMBL" id="CAE8737955.1"/>
    </source>
</evidence>
<dbReference type="InterPro" id="IPR050983">
    <property type="entry name" value="GST_Omega/HSP26"/>
</dbReference>
<organism evidence="1 2">
    <name type="scientific">Polarella glacialis</name>
    <name type="common">Dinoflagellate</name>
    <dbReference type="NCBI Taxonomy" id="89957"/>
    <lineage>
        <taxon>Eukaryota</taxon>
        <taxon>Sar</taxon>
        <taxon>Alveolata</taxon>
        <taxon>Dinophyceae</taxon>
        <taxon>Suessiales</taxon>
        <taxon>Suessiaceae</taxon>
        <taxon>Polarella</taxon>
    </lineage>
</organism>
<protein>
    <submittedName>
        <fullName evidence="1">Uncharacterized protein</fullName>
    </submittedName>
</protein>
<proteinExistence type="predicted"/>
<sequence length="121" mass="13319">MESEIVAEYIDSVAAQGTKLMPEDPLLASRVRLAMKRFSDSVAGCYQLLMNQDPAKDQEYADALKARQPRSGAMHSNSRLPSYACKGKRLASSKWTKFADVLDKNGPFCFGPSVTMADVHC</sequence>
<accession>A0A813LTV8</accession>
<dbReference type="AlphaFoldDB" id="A0A813LTV8"/>
<dbReference type="PANTHER" id="PTHR43968:SF6">
    <property type="entry name" value="GLUTATHIONE S-TRANSFERASE OMEGA"/>
    <property type="match status" value="1"/>
</dbReference>
<reference evidence="1" key="1">
    <citation type="submission" date="2021-02" db="EMBL/GenBank/DDBJ databases">
        <authorList>
            <person name="Dougan E. K."/>
            <person name="Rhodes N."/>
            <person name="Thang M."/>
            <person name="Chan C."/>
        </authorList>
    </citation>
    <scope>NUCLEOTIDE SEQUENCE</scope>
</reference>
<dbReference type="GO" id="GO:0005737">
    <property type="term" value="C:cytoplasm"/>
    <property type="evidence" value="ECO:0007669"/>
    <property type="project" value="TreeGrafter"/>
</dbReference>
<comment type="caution">
    <text evidence="1">The sequence shown here is derived from an EMBL/GenBank/DDBJ whole genome shotgun (WGS) entry which is preliminary data.</text>
</comment>
<dbReference type="EMBL" id="CAJNNW010036856">
    <property type="protein sequence ID" value="CAE8737955.1"/>
    <property type="molecule type" value="Genomic_DNA"/>
</dbReference>
<name>A0A813LTV8_POLGL</name>
<dbReference type="Gene3D" id="3.40.30.10">
    <property type="entry name" value="Glutaredoxin"/>
    <property type="match status" value="1"/>
</dbReference>